<dbReference type="EMBL" id="KV750655">
    <property type="protein sequence ID" value="OCL03895.1"/>
    <property type="molecule type" value="Genomic_DNA"/>
</dbReference>
<organism evidence="2 3">
    <name type="scientific">Glonium stellatum</name>
    <dbReference type="NCBI Taxonomy" id="574774"/>
    <lineage>
        <taxon>Eukaryota</taxon>
        <taxon>Fungi</taxon>
        <taxon>Dikarya</taxon>
        <taxon>Ascomycota</taxon>
        <taxon>Pezizomycotina</taxon>
        <taxon>Dothideomycetes</taxon>
        <taxon>Pleosporomycetidae</taxon>
        <taxon>Gloniales</taxon>
        <taxon>Gloniaceae</taxon>
        <taxon>Glonium</taxon>
    </lineage>
</organism>
<dbReference type="AlphaFoldDB" id="A0A8E2ES81"/>
<proteinExistence type="predicted"/>
<feature type="non-terminal residue" evidence="2">
    <location>
        <position position="83"/>
    </location>
</feature>
<sequence length="83" mass="9337">MAFPPSLRSQRLMLEEELPQIGDLDAGMVRNLLDKTVSFVNPQTPHPTSRIPLATPPCSLNPRDPEREMDQRHRANSPQQPPA</sequence>
<gene>
    <name evidence="2" type="ORF">AOQ84DRAFT_226738</name>
</gene>
<evidence type="ECO:0000313" key="3">
    <source>
        <dbReference type="Proteomes" id="UP000250140"/>
    </source>
</evidence>
<protein>
    <submittedName>
        <fullName evidence="2">Uncharacterized protein</fullName>
    </submittedName>
</protein>
<feature type="compositionally biased region" description="Basic and acidic residues" evidence="1">
    <location>
        <begin position="63"/>
        <end position="73"/>
    </location>
</feature>
<accession>A0A8E2ES81</accession>
<name>A0A8E2ES81_9PEZI</name>
<evidence type="ECO:0000256" key="1">
    <source>
        <dbReference type="SAM" id="MobiDB-lite"/>
    </source>
</evidence>
<evidence type="ECO:0000313" key="2">
    <source>
        <dbReference type="EMBL" id="OCL03895.1"/>
    </source>
</evidence>
<dbReference type="Proteomes" id="UP000250140">
    <property type="component" value="Unassembled WGS sequence"/>
</dbReference>
<feature type="region of interest" description="Disordered" evidence="1">
    <location>
        <begin position="40"/>
        <end position="83"/>
    </location>
</feature>
<reference evidence="2 3" key="1">
    <citation type="journal article" date="2016" name="Nat. Commun.">
        <title>Ectomycorrhizal ecology is imprinted in the genome of the dominant symbiotic fungus Cenococcum geophilum.</title>
        <authorList>
            <consortium name="DOE Joint Genome Institute"/>
            <person name="Peter M."/>
            <person name="Kohler A."/>
            <person name="Ohm R.A."/>
            <person name="Kuo A."/>
            <person name="Krutzmann J."/>
            <person name="Morin E."/>
            <person name="Arend M."/>
            <person name="Barry K.W."/>
            <person name="Binder M."/>
            <person name="Choi C."/>
            <person name="Clum A."/>
            <person name="Copeland A."/>
            <person name="Grisel N."/>
            <person name="Haridas S."/>
            <person name="Kipfer T."/>
            <person name="LaButti K."/>
            <person name="Lindquist E."/>
            <person name="Lipzen A."/>
            <person name="Maire R."/>
            <person name="Meier B."/>
            <person name="Mihaltcheva S."/>
            <person name="Molinier V."/>
            <person name="Murat C."/>
            <person name="Poggeler S."/>
            <person name="Quandt C.A."/>
            <person name="Sperisen C."/>
            <person name="Tritt A."/>
            <person name="Tisserant E."/>
            <person name="Crous P.W."/>
            <person name="Henrissat B."/>
            <person name="Nehls U."/>
            <person name="Egli S."/>
            <person name="Spatafora J.W."/>
            <person name="Grigoriev I.V."/>
            <person name="Martin F.M."/>
        </authorList>
    </citation>
    <scope>NUCLEOTIDE SEQUENCE [LARGE SCALE GENOMIC DNA]</scope>
    <source>
        <strain evidence="2 3">CBS 207.34</strain>
    </source>
</reference>
<keyword evidence="3" id="KW-1185">Reference proteome</keyword>